<gene>
    <name evidence="10" type="primary">plsY</name>
    <name evidence="11" type="ORF">DFR56_10858</name>
</gene>
<evidence type="ECO:0000256" key="8">
    <source>
        <dbReference type="ARBA" id="ARBA00023209"/>
    </source>
</evidence>
<evidence type="ECO:0000256" key="3">
    <source>
        <dbReference type="ARBA" id="ARBA00022679"/>
    </source>
</evidence>
<accession>A0A2V3VW78</accession>
<dbReference type="RefSeq" id="WP_110395663.1">
    <property type="nucleotide sequence ID" value="NZ_JADIJL010000004.1"/>
</dbReference>
<keyword evidence="12" id="KW-1185">Reference proteome</keyword>
<keyword evidence="4 10" id="KW-0812">Transmembrane</keyword>
<dbReference type="GO" id="GO:0008654">
    <property type="term" value="P:phospholipid biosynthetic process"/>
    <property type="evidence" value="ECO:0007669"/>
    <property type="project" value="UniProtKB-UniRule"/>
</dbReference>
<evidence type="ECO:0000256" key="5">
    <source>
        <dbReference type="ARBA" id="ARBA00022989"/>
    </source>
</evidence>
<dbReference type="UniPathway" id="UPA00085"/>
<feature type="transmembrane region" description="Helical" evidence="10">
    <location>
        <begin position="86"/>
        <end position="107"/>
    </location>
</feature>
<name>A0A2V3VW78_9BACI</name>
<dbReference type="PANTHER" id="PTHR30309">
    <property type="entry name" value="INNER MEMBRANE PROTEIN YGIH"/>
    <property type="match status" value="1"/>
</dbReference>
<keyword evidence="1 10" id="KW-1003">Cell membrane</keyword>
<feature type="transmembrane region" description="Helical" evidence="10">
    <location>
        <begin position="153"/>
        <end position="181"/>
    </location>
</feature>
<comment type="catalytic activity">
    <reaction evidence="10">
        <text>an acyl phosphate + sn-glycerol 3-phosphate = a 1-acyl-sn-glycero-3-phosphate + phosphate</text>
        <dbReference type="Rhea" id="RHEA:34075"/>
        <dbReference type="ChEBI" id="CHEBI:43474"/>
        <dbReference type="ChEBI" id="CHEBI:57597"/>
        <dbReference type="ChEBI" id="CHEBI:57970"/>
        <dbReference type="ChEBI" id="CHEBI:59918"/>
        <dbReference type="EC" id="2.3.1.275"/>
    </reaction>
</comment>
<evidence type="ECO:0000256" key="7">
    <source>
        <dbReference type="ARBA" id="ARBA00023136"/>
    </source>
</evidence>
<dbReference type="PANTHER" id="PTHR30309:SF0">
    <property type="entry name" value="GLYCEROL-3-PHOSPHATE ACYLTRANSFERASE-RELATED"/>
    <property type="match status" value="1"/>
</dbReference>
<organism evidence="11 12">
    <name type="scientific">Pseudogracilibacillus auburnensis</name>
    <dbReference type="NCBI Taxonomy" id="1494959"/>
    <lineage>
        <taxon>Bacteria</taxon>
        <taxon>Bacillati</taxon>
        <taxon>Bacillota</taxon>
        <taxon>Bacilli</taxon>
        <taxon>Bacillales</taxon>
        <taxon>Bacillaceae</taxon>
        <taxon>Pseudogracilibacillus</taxon>
    </lineage>
</organism>
<dbReference type="OrthoDB" id="9777124at2"/>
<keyword evidence="2 10" id="KW-0444">Lipid biosynthesis</keyword>
<comment type="similarity">
    <text evidence="10">Belongs to the PlsY family.</text>
</comment>
<evidence type="ECO:0000256" key="6">
    <source>
        <dbReference type="ARBA" id="ARBA00023098"/>
    </source>
</evidence>
<evidence type="ECO:0000256" key="9">
    <source>
        <dbReference type="ARBA" id="ARBA00023264"/>
    </source>
</evidence>
<dbReference type="GO" id="GO:0005886">
    <property type="term" value="C:plasma membrane"/>
    <property type="evidence" value="ECO:0007669"/>
    <property type="project" value="UniProtKB-SubCell"/>
</dbReference>
<dbReference type="Proteomes" id="UP000247978">
    <property type="component" value="Unassembled WGS sequence"/>
</dbReference>
<dbReference type="GO" id="GO:0043772">
    <property type="term" value="F:acyl-phosphate glycerol-3-phosphate acyltransferase activity"/>
    <property type="evidence" value="ECO:0007669"/>
    <property type="project" value="UniProtKB-UniRule"/>
</dbReference>
<proteinExistence type="inferred from homology"/>
<keyword evidence="5 10" id="KW-1133">Transmembrane helix</keyword>
<dbReference type="InterPro" id="IPR003811">
    <property type="entry name" value="G3P_acylTferase_PlsY"/>
</dbReference>
<feature type="transmembrane region" description="Helical" evidence="10">
    <location>
        <begin position="51"/>
        <end position="74"/>
    </location>
</feature>
<evidence type="ECO:0000256" key="1">
    <source>
        <dbReference type="ARBA" id="ARBA00022475"/>
    </source>
</evidence>
<evidence type="ECO:0000256" key="4">
    <source>
        <dbReference type="ARBA" id="ARBA00022692"/>
    </source>
</evidence>
<dbReference type="HAMAP" id="MF_01043">
    <property type="entry name" value="PlsY"/>
    <property type="match status" value="1"/>
</dbReference>
<sequence length="207" mass="23339">MYLLMIVIIGYLFGCIHGSQIVGKYKKINIKKNGMKNAGASNATLLLGWKYGFIVAFIDVFKAIVSLLIVAALLNKFNVLFEMQILLLYVNALFVVIGHNFPLQMSFNGGKGTASLFGVLLYIDWKFAVMGLIILLLFAFVTNYFVTGTLMLYLSFIAYTLYTFGRAPTFVACLFTVLFFIKHAENFKRIVNKEEVKLSTLFRKEAS</sequence>
<dbReference type="EMBL" id="QJJQ01000008">
    <property type="protein sequence ID" value="PXW86243.1"/>
    <property type="molecule type" value="Genomic_DNA"/>
</dbReference>
<keyword evidence="8 10" id="KW-0594">Phospholipid biosynthesis</keyword>
<comment type="pathway">
    <text evidence="10">Lipid metabolism; phospholipid metabolism.</text>
</comment>
<reference evidence="11 12" key="1">
    <citation type="submission" date="2018-05" db="EMBL/GenBank/DDBJ databases">
        <title>Genomic Encyclopedia of Type Strains, Phase IV (KMG-IV): sequencing the most valuable type-strain genomes for metagenomic binning, comparative biology and taxonomic classification.</title>
        <authorList>
            <person name="Goeker M."/>
        </authorList>
    </citation>
    <scope>NUCLEOTIDE SEQUENCE [LARGE SCALE GENOMIC DNA]</scope>
    <source>
        <strain evidence="11 12">DSM 28556</strain>
    </source>
</reference>
<dbReference type="AlphaFoldDB" id="A0A2V3VW78"/>
<comment type="subunit">
    <text evidence="10">Probably interacts with PlsX.</text>
</comment>
<comment type="function">
    <text evidence="10">Catalyzes the transfer of an acyl group from acyl-phosphate (acyl-PO(4)) to glycerol-3-phosphate (G3P) to form lysophosphatidic acid (LPA). This enzyme utilizes acyl-phosphate as fatty acyl donor, but not acyl-CoA or acyl-ACP.</text>
</comment>
<evidence type="ECO:0000313" key="12">
    <source>
        <dbReference type="Proteomes" id="UP000247978"/>
    </source>
</evidence>
<keyword evidence="11" id="KW-0012">Acyltransferase</keyword>
<comment type="subcellular location">
    <subcellularLocation>
        <location evidence="10">Cell membrane</location>
        <topology evidence="10">Multi-pass membrane protein</topology>
    </subcellularLocation>
</comment>
<keyword evidence="6 10" id="KW-0443">Lipid metabolism</keyword>
<keyword evidence="7 10" id="KW-0472">Membrane</keyword>
<feature type="transmembrane region" description="Helical" evidence="10">
    <location>
        <begin position="127"/>
        <end position="146"/>
    </location>
</feature>
<evidence type="ECO:0000313" key="11">
    <source>
        <dbReference type="EMBL" id="PXW86243.1"/>
    </source>
</evidence>
<keyword evidence="9 10" id="KW-1208">Phospholipid metabolism</keyword>
<protein>
    <recommendedName>
        <fullName evidence="10">Glycerol-3-phosphate acyltransferase</fullName>
    </recommendedName>
    <alternativeName>
        <fullName evidence="10">Acyl-PO4 G3P acyltransferase</fullName>
    </alternativeName>
    <alternativeName>
        <fullName evidence="10">Acyl-phosphate--glycerol-3-phosphate acyltransferase</fullName>
    </alternativeName>
    <alternativeName>
        <fullName evidence="10">G3P acyltransferase</fullName>
        <shortName evidence="10">GPAT</shortName>
        <ecNumber evidence="10">2.3.1.275</ecNumber>
    </alternativeName>
    <alternativeName>
        <fullName evidence="10">Lysophosphatidic acid synthase</fullName>
        <shortName evidence="10">LPA synthase</shortName>
    </alternativeName>
</protein>
<comment type="caution">
    <text evidence="11">The sequence shown here is derived from an EMBL/GenBank/DDBJ whole genome shotgun (WGS) entry which is preliminary data.</text>
</comment>
<evidence type="ECO:0000256" key="2">
    <source>
        <dbReference type="ARBA" id="ARBA00022516"/>
    </source>
</evidence>
<evidence type="ECO:0000256" key="10">
    <source>
        <dbReference type="HAMAP-Rule" id="MF_01043"/>
    </source>
</evidence>
<dbReference type="EC" id="2.3.1.275" evidence="10"/>
<dbReference type="Pfam" id="PF02660">
    <property type="entry name" value="G3P_acyltransf"/>
    <property type="match status" value="1"/>
</dbReference>
<keyword evidence="3 10" id="KW-0808">Transferase</keyword>
<dbReference type="SMART" id="SM01207">
    <property type="entry name" value="G3P_acyltransf"/>
    <property type="match status" value="1"/>
</dbReference>